<evidence type="ECO:0000313" key="2">
    <source>
        <dbReference type="EMBL" id="KAE9048654.1"/>
    </source>
</evidence>
<proteinExistence type="predicted"/>
<gene>
    <name evidence="2" type="ORF">PR002_g328</name>
</gene>
<sequence>MLRKAMYVTFKWSDVRYDMIARICVALTNCHASYMPPRKDDSTHYRSVLALYQSMAGEAKEKRARSQQAYRMGRDERMSASRISHEDEETQLS</sequence>
<evidence type="ECO:0000256" key="1">
    <source>
        <dbReference type="SAM" id="MobiDB-lite"/>
    </source>
</evidence>
<name>A0A6A3P500_9STRA</name>
<comment type="caution">
    <text evidence="2">The sequence shown here is derived from an EMBL/GenBank/DDBJ whole genome shotgun (WGS) entry which is preliminary data.</text>
</comment>
<organism evidence="2 3">
    <name type="scientific">Phytophthora rubi</name>
    <dbReference type="NCBI Taxonomy" id="129364"/>
    <lineage>
        <taxon>Eukaryota</taxon>
        <taxon>Sar</taxon>
        <taxon>Stramenopiles</taxon>
        <taxon>Oomycota</taxon>
        <taxon>Peronosporomycetes</taxon>
        <taxon>Peronosporales</taxon>
        <taxon>Peronosporaceae</taxon>
        <taxon>Phytophthora</taxon>
    </lineage>
</organism>
<protein>
    <recommendedName>
        <fullName evidence="4">DDE Tnp4 domain-containing protein</fullName>
    </recommendedName>
</protein>
<feature type="compositionally biased region" description="Basic and acidic residues" evidence="1">
    <location>
        <begin position="72"/>
        <end position="85"/>
    </location>
</feature>
<dbReference type="EMBL" id="QXFU01000007">
    <property type="protein sequence ID" value="KAE9048654.1"/>
    <property type="molecule type" value="Genomic_DNA"/>
</dbReference>
<dbReference type="OrthoDB" id="103215at2759"/>
<evidence type="ECO:0008006" key="4">
    <source>
        <dbReference type="Google" id="ProtNLM"/>
    </source>
</evidence>
<evidence type="ECO:0000313" key="3">
    <source>
        <dbReference type="Proteomes" id="UP000435112"/>
    </source>
</evidence>
<dbReference type="Proteomes" id="UP000435112">
    <property type="component" value="Unassembled WGS sequence"/>
</dbReference>
<reference evidence="2 3" key="1">
    <citation type="submission" date="2018-09" db="EMBL/GenBank/DDBJ databases">
        <title>Genomic investigation of the strawberry pathogen Phytophthora fragariae indicates pathogenicity is determined by transcriptional variation in three key races.</title>
        <authorList>
            <person name="Adams T.M."/>
            <person name="Armitage A.D."/>
            <person name="Sobczyk M.K."/>
            <person name="Bates H.J."/>
            <person name="Dunwell J.M."/>
            <person name="Nellist C.F."/>
            <person name="Harrison R.J."/>
        </authorList>
    </citation>
    <scope>NUCLEOTIDE SEQUENCE [LARGE SCALE GENOMIC DNA]</scope>
    <source>
        <strain evidence="2 3">SCRP324</strain>
    </source>
</reference>
<feature type="region of interest" description="Disordered" evidence="1">
    <location>
        <begin position="58"/>
        <end position="93"/>
    </location>
</feature>
<accession>A0A6A3P500</accession>
<dbReference type="AlphaFoldDB" id="A0A6A3P500"/>